<dbReference type="Proteomes" id="UP000595437">
    <property type="component" value="Chromosome 3"/>
</dbReference>
<proteinExistence type="predicted"/>
<accession>A0A7T8HL49</accession>
<sequence>MSRKKHKPRSDRIYTFLICGWSQEVHKPNPGTPMSILARKRGVTCSVPWMEYCGLRNQVHIPAGLDARPQGQTWQSCLKKNFPNFWDSTPGPPNSPDLNPCYYYL</sequence>
<organism evidence="1 2">
    <name type="scientific">Caligus rogercresseyi</name>
    <name type="common">Sea louse</name>
    <dbReference type="NCBI Taxonomy" id="217165"/>
    <lineage>
        <taxon>Eukaryota</taxon>
        <taxon>Metazoa</taxon>
        <taxon>Ecdysozoa</taxon>
        <taxon>Arthropoda</taxon>
        <taxon>Crustacea</taxon>
        <taxon>Multicrustacea</taxon>
        <taxon>Hexanauplia</taxon>
        <taxon>Copepoda</taxon>
        <taxon>Siphonostomatoida</taxon>
        <taxon>Caligidae</taxon>
        <taxon>Caligus</taxon>
    </lineage>
</organism>
<dbReference type="OrthoDB" id="2283219at2759"/>
<name>A0A7T8HL49_CALRO</name>
<evidence type="ECO:0000313" key="1">
    <source>
        <dbReference type="EMBL" id="QQP52023.1"/>
    </source>
</evidence>
<dbReference type="EMBL" id="CP045892">
    <property type="protein sequence ID" value="QQP52023.1"/>
    <property type="molecule type" value="Genomic_DNA"/>
</dbReference>
<gene>
    <name evidence="1" type="ORF">FKW44_004015</name>
</gene>
<keyword evidence="2" id="KW-1185">Reference proteome</keyword>
<evidence type="ECO:0000313" key="2">
    <source>
        <dbReference type="Proteomes" id="UP000595437"/>
    </source>
</evidence>
<reference evidence="2" key="1">
    <citation type="submission" date="2021-01" db="EMBL/GenBank/DDBJ databases">
        <title>Caligus Genome Assembly.</title>
        <authorList>
            <person name="Gallardo-Escarate C."/>
        </authorList>
    </citation>
    <scope>NUCLEOTIDE SEQUENCE [LARGE SCALE GENOMIC DNA]</scope>
</reference>
<dbReference type="AlphaFoldDB" id="A0A7T8HL49"/>
<protein>
    <submittedName>
        <fullName evidence="1">Transposable element tcb1 transposase</fullName>
    </submittedName>
</protein>